<dbReference type="EC" id="2.3.1.286" evidence="3"/>
<dbReference type="PANTHER" id="PTHR11085:SF4">
    <property type="entry name" value="NAD-DEPENDENT PROTEIN DEACYLASE"/>
    <property type="match status" value="1"/>
</dbReference>
<dbReference type="OrthoDB" id="9800582at2"/>
<dbReference type="PANTHER" id="PTHR11085">
    <property type="entry name" value="NAD-DEPENDENT PROTEIN DEACYLASE SIRTUIN-5, MITOCHONDRIAL-RELATED"/>
    <property type="match status" value="1"/>
</dbReference>
<accession>A0A377R2S1</accession>
<protein>
    <recommendedName>
        <fullName evidence="3">NAD-dependent protein deacylase</fullName>
        <ecNumber evidence="3">2.3.1.286</ecNumber>
    </recommendedName>
    <alternativeName>
        <fullName evidence="3">Regulatory protein SIR2 homolog</fullName>
    </alternativeName>
</protein>
<evidence type="ECO:0000256" key="3">
    <source>
        <dbReference type="HAMAP-Rule" id="MF_01121"/>
    </source>
</evidence>
<dbReference type="GO" id="GO:0070403">
    <property type="term" value="F:NAD+ binding"/>
    <property type="evidence" value="ECO:0007669"/>
    <property type="project" value="UniProtKB-UniRule"/>
</dbReference>
<evidence type="ECO:0000256" key="2">
    <source>
        <dbReference type="ARBA" id="ARBA00023027"/>
    </source>
</evidence>
<feature type="binding site" evidence="3">
    <location>
        <begin position="86"/>
        <end position="89"/>
    </location>
    <ligand>
        <name>NAD(+)</name>
        <dbReference type="ChEBI" id="CHEBI:57540"/>
    </ligand>
</feature>
<feature type="binding site" evidence="3">
    <location>
        <begin position="9"/>
        <end position="28"/>
    </location>
    <ligand>
        <name>NAD(+)</name>
        <dbReference type="ChEBI" id="CHEBI:57540"/>
    </ligand>
</feature>
<keyword evidence="3" id="KW-0963">Cytoplasm</keyword>
<feature type="binding site" evidence="3">
    <location>
        <position position="211"/>
    </location>
    <ligand>
        <name>NAD(+)</name>
        <dbReference type="ChEBI" id="CHEBI:57540"/>
    </ligand>
</feature>
<comment type="caution">
    <text evidence="3 4">Lacks conserved residue(s) required for the propagation of feature annotation.</text>
</comment>
<dbReference type="RefSeq" id="WP_115308685.1">
    <property type="nucleotide sequence ID" value="NZ_CP091516.1"/>
</dbReference>
<feature type="binding site" evidence="3">
    <location>
        <position position="53"/>
    </location>
    <ligand>
        <name>substrate</name>
    </ligand>
</feature>
<dbReference type="InterPro" id="IPR026591">
    <property type="entry name" value="Sirtuin_cat_small_dom_sf"/>
</dbReference>
<dbReference type="GO" id="GO:0036054">
    <property type="term" value="F:protein-malonyllysine demalonylase activity"/>
    <property type="evidence" value="ECO:0007669"/>
    <property type="project" value="InterPro"/>
</dbReference>
<dbReference type="InterPro" id="IPR027546">
    <property type="entry name" value="Sirtuin_class_III"/>
</dbReference>
<comment type="similarity">
    <text evidence="3">Belongs to the sirtuin family. Class III subfamily.</text>
</comment>
<evidence type="ECO:0000256" key="1">
    <source>
        <dbReference type="ARBA" id="ARBA00022679"/>
    </source>
</evidence>
<dbReference type="Proteomes" id="UP000254293">
    <property type="component" value="Unassembled WGS sequence"/>
</dbReference>
<feature type="binding site" evidence="3">
    <location>
        <position position="56"/>
    </location>
    <ligand>
        <name>substrate</name>
    </ligand>
</feature>
<dbReference type="AlphaFoldDB" id="A0A377R2S1"/>
<evidence type="ECO:0000256" key="4">
    <source>
        <dbReference type="PROSITE-ProRule" id="PRU00236"/>
    </source>
</evidence>
<comment type="catalytic activity">
    <reaction evidence="3">
        <text>N(6)-succinyl-L-lysyl-[protein] + NAD(+) + H2O = 2''-O-succinyl-ADP-D-ribose + nicotinamide + L-lysyl-[protein]</text>
        <dbReference type="Rhea" id="RHEA:47668"/>
        <dbReference type="Rhea" id="RHEA-COMP:9752"/>
        <dbReference type="Rhea" id="RHEA-COMP:11877"/>
        <dbReference type="ChEBI" id="CHEBI:15377"/>
        <dbReference type="ChEBI" id="CHEBI:17154"/>
        <dbReference type="ChEBI" id="CHEBI:29969"/>
        <dbReference type="ChEBI" id="CHEBI:57540"/>
        <dbReference type="ChEBI" id="CHEBI:87830"/>
        <dbReference type="ChEBI" id="CHEBI:87832"/>
    </reaction>
</comment>
<dbReference type="Gene3D" id="3.40.50.1220">
    <property type="entry name" value="TPP-binding domain"/>
    <property type="match status" value="1"/>
</dbReference>
<comment type="domain">
    <text evidence="3">2 residues (Tyr-53 and Arg-56) present in a large hydrophobic pocket are probably involved in substrate specificity. They are important for desuccinylation activity, but dispensable for deacetylation activity.</text>
</comment>
<dbReference type="InterPro" id="IPR026590">
    <property type="entry name" value="Ssirtuin_cat_dom"/>
</dbReference>
<name>A0A377R2S1_9NEIS</name>
<dbReference type="Pfam" id="PF02146">
    <property type="entry name" value="SIR2"/>
    <property type="match status" value="1"/>
</dbReference>
<dbReference type="InterPro" id="IPR029035">
    <property type="entry name" value="DHS-like_NAD/FAD-binding_dom"/>
</dbReference>
<evidence type="ECO:0000313" key="7">
    <source>
        <dbReference type="Proteomes" id="UP000254293"/>
    </source>
</evidence>
<proteinExistence type="inferred from homology"/>
<organism evidence="6 7">
    <name type="scientific">Kingella potus</name>
    <dbReference type="NCBI Taxonomy" id="265175"/>
    <lineage>
        <taxon>Bacteria</taxon>
        <taxon>Pseudomonadati</taxon>
        <taxon>Pseudomonadota</taxon>
        <taxon>Betaproteobacteria</taxon>
        <taxon>Neisseriales</taxon>
        <taxon>Neisseriaceae</taxon>
        <taxon>Kingella</taxon>
    </lineage>
</organism>
<dbReference type="GO" id="GO:0017136">
    <property type="term" value="F:histone deacetylase activity, NAD-dependent"/>
    <property type="evidence" value="ECO:0007669"/>
    <property type="project" value="TreeGrafter"/>
</dbReference>
<keyword evidence="7" id="KW-1185">Reference proteome</keyword>
<feature type="active site" description="Proton acceptor" evidence="3">
    <location>
        <position position="104"/>
    </location>
</feature>
<sequence length="229" mass="24833">MKTLAVLTGAGISAESGLQTFRDGDGLWEGYRIEDVCTPEAFERNPQAVIAFYNARRRAAAAALPNAAHKALADLERHYRVDIITQNVDDLHERAGSSSVLHLHGELGKLRSTADDTDIIPWQGDQTAADCDRYGNRLRPHIVWFGEDVPLMDEAVRLVSAADIVMVVGTSLQVYPAASLLHYARADAPLYLVDPKPNITTARVEVLAKKAAEGVPQLAADLAVAARRG</sequence>
<comment type="catalytic activity">
    <reaction evidence="3">
        <text>N(6)-acetyl-L-lysyl-[protein] + NAD(+) + H2O = 2''-O-acetyl-ADP-D-ribose + nicotinamide + L-lysyl-[protein]</text>
        <dbReference type="Rhea" id="RHEA:43636"/>
        <dbReference type="Rhea" id="RHEA-COMP:9752"/>
        <dbReference type="Rhea" id="RHEA-COMP:10731"/>
        <dbReference type="ChEBI" id="CHEBI:15377"/>
        <dbReference type="ChEBI" id="CHEBI:17154"/>
        <dbReference type="ChEBI" id="CHEBI:29969"/>
        <dbReference type="ChEBI" id="CHEBI:57540"/>
        <dbReference type="ChEBI" id="CHEBI:61930"/>
        <dbReference type="ChEBI" id="CHEBI:83767"/>
        <dbReference type="EC" id="2.3.1.286"/>
    </reaction>
</comment>
<dbReference type="Gene3D" id="3.30.1600.10">
    <property type="entry name" value="SIR2/SIRT2 'Small Domain"/>
    <property type="match status" value="1"/>
</dbReference>
<dbReference type="InterPro" id="IPR050134">
    <property type="entry name" value="NAD-dep_sirtuin_deacylases"/>
</dbReference>
<dbReference type="EMBL" id="UGJJ01000002">
    <property type="protein sequence ID" value="STR02801.1"/>
    <property type="molecule type" value="Genomic_DNA"/>
</dbReference>
<keyword evidence="1" id="KW-0808">Transferase</keyword>
<keyword evidence="2 3" id="KW-0520">NAD</keyword>
<comment type="function">
    <text evidence="3">NAD-dependent lysine deacetylase and desuccinylase that specifically removes acetyl and succinyl groups on target proteins. Modulates the activities of several proteins which are inactive in their acylated form.</text>
</comment>
<gene>
    <name evidence="3 6" type="primary">cobB</name>
    <name evidence="6" type="ORF">NCTC13336_01682</name>
</gene>
<evidence type="ECO:0000259" key="5">
    <source>
        <dbReference type="PROSITE" id="PS50305"/>
    </source>
</evidence>
<reference evidence="6 7" key="1">
    <citation type="submission" date="2018-06" db="EMBL/GenBank/DDBJ databases">
        <authorList>
            <consortium name="Pathogen Informatics"/>
            <person name="Doyle S."/>
        </authorList>
    </citation>
    <scope>NUCLEOTIDE SEQUENCE [LARGE SCALE GENOMIC DNA]</scope>
    <source>
        <strain evidence="6 7">NCTC13336</strain>
    </source>
</reference>
<comment type="subcellular location">
    <subcellularLocation>
        <location evidence="3">Cytoplasm</location>
    </subcellularLocation>
</comment>
<feature type="binding site" evidence="3">
    <location>
        <begin position="169"/>
        <end position="171"/>
    </location>
    <ligand>
        <name>NAD(+)</name>
        <dbReference type="ChEBI" id="CHEBI:57540"/>
    </ligand>
</feature>
<evidence type="ECO:0000313" key="6">
    <source>
        <dbReference type="EMBL" id="STR02801.1"/>
    </source>
</evidence>
<feature type="domain" description="Deacetylase sirtuin-type" evidence="5">
    <location>
        <begin position="1"/>
        <end position="229"/>
    </location>
</feature>
<dbReference type="SUPFAM" id="SSF52467">
    <property type="entry name" value="DHS-like NAD/FAD-binding domain"/>
    <property type="match status" value="1"/>
</dbReference>
<dbReference type="HAMAP" id="MF_01121">
    <property type="entry name" value="Sirtuin_ClassIII"/>
    <property type="match status" value="1"/>
</dbReference>
<keyword evidence="6" id="KW-0378">Hydrolase</keyword>
<dbReference type="GO" id="GO:0036055">
    <property type="term" value="F:protein-succinyllysine desuccinylase activity"/>
    <property type="evidence" value="ECO:0007669"/>
    <property type="project" value="UniProtKB-UniRule"/>
</dbReference>
<dbReference type="GO" id="GO:0005737">
    <property type="term" value="C:cytoplasm"/>
    <property type="evidence" value="ECO:0007669"/>
    <property type="project" value="UniProtKB-SubCell"/>
</dbReference>
<dbReference type="InterPro" id="IPR003000">
    <property type="entry name" value="Sirtuin"/>
</dbReference>
<dbReference type="PROSITE" id="PS50305">
    <property type="entry name" value="SIRTUIN"/>
    <property type="match status" value="1"/>
</dbReference>